<feature type="compositionally biased region" description="Acidic residues" evidence="1">
    <location>
        <begin position="17"/>
        <end position="27"/>
    </location>
</feature>
<evidence type="ECO:0000313" key="2">
    <source>
        <dbReference type="EMBL" id="ENV41907.1"/>
    </source>
</evidence>
<dbReference type="EMBL" id="APPP01000009">
    <property type="protein sequence ID" value="ENV41907.1"/>
    <property type="molecule type" value="Genomic_DNA"/>
</dbReference>
<proteinExistence type="predicted"/>
<dbReference type="AlphaFoldDB" id="A0AAV3IRZ6"/>
<organism evidence="2 3">
    <name type="scientific">Acinetobacter nosocomialis NIPH 386</name>
    <dbReference type="NCBI Taxonomy" id="1217985"/>
    <lineage>
        <taxon>Bacteria</taxon>
        <taxon>Pseudomonadati</taxon>
        <taxon>Pseudomonadota</taxon>
        <taxon>Gammaproteobacteria</taxon>
        <taxon>Moraxellales</taxon>
        <taxon>Moraxellaceae</taxon>
        <taxon>Acinetobacter</taxon>
        <taxon>Acinetobacter calcoaceticus/baumannii complex</taxon>
    </lineage>
</organism>
<evidence type="ECO:0000313" key="3">
    <source>
        <dbReference type="Proteomes" id="UP000013028"/>
    </source>
</evidence>
<dbReference type="RefSeq" id="WP_004884844.1">
    <property type="nucleotide sequence ID" value="NZ_KB849569.1"/>
</dbReference>
<feature type="compositionally biased region" description="Basic and acidic residues" evidence="1">
    <location>
        <begin position="106"/>
        <end position="125"/>
    </location>
</feature>
<sequence length="403" mass="45314">MDIKNESVDMQNKNAETEDTFDEEEENTQVTANVIEDLNEDDDGANESITEAPCNENDAAEDFTNTSNHEDDAVNNATQESNHGDDIANNVADEYGHESKVTDVINEKSSHENDLTDNVTEKSSNEDEEADEATEETKTNSIPDNLLKLRDVGTSILNQHEEDEQFIEQLVAQYDVPSHATTVEILLQIAQLSKVIGNLNDIHAIIEKKQFNTVMGVARAYKSNIVVHYFIKRFYRYNPERYLDDGFQLTPDDAADWLLKGFKQVQKETAIPFKRVLKDKLVSGIKVDPKTKEVSINPSKAANFFAKYFSVNDRNAKKPASRYLEFTGIAYGNYQFLAIAKYQQPFLELSNEFKLGERTFNPVTGAVISGPDSPLEMITHSDQPDYFDEGEIENEGKGLGQVA</sequence>
<gene>
    <name evidence="2" type="ORF">F958_01041</name>
</gene>
<reference evidence="2 3" key="1">
    <citation type="submission" date="2013-02" db="EMBL/GenBank/DDBJ databases">
        <title>The Genome Sequence of Acinetobacter nosocomialis NIPH 386.</title>
        <authorList>
            <consortium name="The Broad Institute Genome Sequencing Platform"/>
            <consortium name="The Broad Institute Genome Sequencing Center for Infectious Disease"/>
            <person name="Cerqueira G."/>
            <person name="Feldgarden M."/>
            <person name="Courvalin P."/>
            <person name="Perichon B."/>
            <person name="Grillot-Courvalin C."/>
            <person name="Clermont D."/>
            <person name="Rocha E."/>
            <person name="Yoon E.-J."/>
            <person name="Nemec A."/>
            <person name="Walker B."/>
            <person name="Young S.K."/>
            <person name="Zeng Q."/>
            <person name="Gargeya S."/>
            <person name="Fitzgerald M."/>
            <person name="Haas B."/>
            <person name="Abouelleil A."/>
            <person name="Alvarado L."/>
            <person name="Arachchi H.M."/>
            <person name="Berlin A.M."/>
            <person name="Chapman S.B."/>
            <person name="Dewar J."/>
            <person name="Goldberg J."/>
            <person name="Griggs A."/>
            <person name="Gujja S."/>
            <person name="Hansen M."/>
            <person name="Howarth C."/>
            <person name="Imamovic A."/>
            <person name="Larimer J."/>
            <person name="McCowan C."/>
            <person name="Murphy C."/>
            <person name="Neiman D."/>
            <person name="Pearson M."/>
            <person name="Priest M."/>
            <person name="Roberts A."/>
            <person name="Saif S."/>
            <person name="Shea T."/>
            <person name="Sisk P."/>
            <person name="Sykes S."/>
            <person name="Wortman J."/>
            <person name="Nusbaum C."/>
            <person name="Birren B."/>
        </authorList>
    </citation>
    <scope>NUCLEOTIDE SEQUENCE [LARGE SCALE GENOMIC DNA]</scope>
    <source>
        <strain evidence="2 3">NIPH 386</strain>
    </source>
</reference>
<feature type="region of interest" description="Disordered" evidence="1">
    <location>
        <begin position="1"/>
        <end position="90"/>
    </location>
</feature>
<protein>
    <submittedName>
        <fullName evidence="2">Uncharacterized protein</fullName>
    </submittedName>
</protein>
<comment type="caution">
    <text evidence="2">The sequence shown here is derived from an EMBL/GenBank/DDBJ whole genome shotgun (WGS) entry which is preliminary data.</text>
</comment>
<evidence type="ECO:0000256" key="1">
    <source>
        <dbReference type="SAM" id="MobiDB-lite"/>
    </source>
</evidence>
<dbReference type="Proteomes" id="UP000013028">
    <property type="component" value="Unassembled WGS sequence"/>
</dbReference>
<name>A0AAV3IRZ6_ACINO</name>
<accession>A0AAV3IRZ6</accession>
<feature type="region of interest" description="Disordered" evidence="1">
    <location>
        <begin position="106"/>
        <end position="142"/>
    </location>
</feature>